<evidence type="ECO:0000256" key="1">
    <source>
        <dbReference type="SAM" id="Phobius"/>
    </source>
</evidence>
<keyword evidence="1" id="KW-0472">Membrane</keyword>
<keyword evidence="3" id="KW-1185">Reference proteome</keyword>
<comment type="caution">
    <text evidence="2">The sequence shown here is derived from an EMBL/GenBank/DDBJ whole genome shotgun (WGS) entry which is preliminary data.</text>
</comment>
<gene>
    <name evidence="2" type="ORF">KC19_7G125600</name>
</gene>
<name>A0A8T0H9D2_CERPU</name>
<feature type="non-terminal residue" evidence="2">
    <location>
        <position position="119"/>
    </location>
</feature>
<protein>
    <submittedName>
        <fullName evidence="2">Uncharacterized protein</fullName>
    </submittedName>
</protein>
<reference evidence="2" key="1">
    <citation type="submission" date="2020-06" db="EMBL/GenBank/DDBJ databases">
        <title>WGS assembly of Ceratodon purpureus strain R40.</title>
        <authorList>
            <person name="Carey S.B."/>
            <person name="Jenkins J."/>
            <person name="Shu S."/>
            <person name="Lovell J.T."/>
            <person name="Sreedasyam A."/>
            <person name="Maumus F."/>
            <person name="Tiley G.P."/>
            <person name="Fernandez-Pozo N."/>
            <person name="Barry K."/>
            <person name="Chen C."/>
            <person name="Wang M."/>
            <person name="Lipzen A."/>
            <person name="Daum C."/>
            <person name="Saski C.A."/>
            <person name="Payton A.C."/>
            <person name="Mcbreen J.C."/>
            <person name="Conrad R.E."/>
            <person name="Kollar L.M."/>
            <person name="Olsson S."/>
            <person name="Huttunen S."/>
            <person name="Landis J.B."/>
            <person name="Wickett N.J."/>
            <person name="Johnson M.G."/>
            <person name="Rensing S.A."/>
            <person name="Grimwood J."/>
            <person name="Schmutz J."/>
            <person name="Mcdaniel S.F."/>
        </authorList>
    </citation>
    <scope>NUCLEOTIDE SEQUENCE</scope>
    <source>
        <strain evidence="2">R40</strain>
    </source>
</reference>
<proteinExistence type="predicted"/>
<keyword evidence="1" id="KW-0812">Transmembrane</keyword>
<dbReference type="Proteomes" id="UP000822688">
    <property type="component" value="Chromosome 7"/>
</dbReference>
<feature type="transmembrane region" description="Helical" evidence="1">
    <location>
        <begin position="26"/>
        <end position="48"/>
    </location>
</feature>
<keyword evidence="1" id="KW-1133">Transmembrane helix</keyword>
<sequence length="119" mass="13803">MLVTRGRDNVYIFHICCGTLDDYVGLYWTTVILYPLQFLPPVFVLILLRHSRTLGNITQDSFCFSLLSCKRTWLHHAGFCFIASLVQQELGEIFKCSLFVFYPSNPHLLPSWGVWKSLK</sequence>
<evidence type="ECO:0000313" key="3">
    <source>
        <dbReference type="Proteomes" id="UP000822688"/>
    </source>
</evidence>
<dbReference type="AlphaFoldDB" id="A0A8T0H9D2"/>
<accession>A0A8T0H9D2</accession>
<organism evidence="2 3">
    <name type="scientific">Ceratodon purpureus</name>
    <name type="common">Fire moss</name>
    <name type="synonym">Dicranum purpureum</name>
    <dbReference type="NCBI Taxonomy" id="3225"/>
    <lineage>
        <taxon>Eukaryota</taxon>
        <taxon>Viridiplantae</taxon>
        <taxon>Streptophyta</taxon>
        <taxon>Embryophyta</taxon>
        <taxon>Bryophyta</taxon>
        <taxon>Bryophytina</taxon>
        <taxon>Bryopsida</taxon>
        <taxon>Dicranidae</taxon>
        <taxon>Pseudoditrichales</taxon>
        <taxon>Ditrichaceae</taxon>
        <taxon>Ceratodon</taxon>
    </lineage>
</organism>
<evidence type="ECO:0000313" key="2">
    <source>
        <dbReference type="EMBL" id="KAG0567307.1"/>
    </source>
</evidence>
<dbReference type="EMBL" id="CM026428">
    <property type="protein sequence ID" value="KAG0567307.1"/>
    <property type="molecule type" value="Genomic_DNA"/>
</dbReference>